<reference evidence="2" key="1">
    <citation type="submission" date="2023-10" db="EMBL/GenBank/DDBJ databases">
        <authorList>
            <person name="Chen Y."/>
            <person name="Shah S."/>
            <person name="Dougan E. K."/>
            <person name="Thang M."/>
            <person name="Chan C."/>
        </authorList>
    </citation>
    <scope>NUCLEOTIDE SEQUENCE [LARGE SCALE GENOMIC DNA]</scope>
</reference>
<evidence type="ECO:0000313" key="2">
    <source>
        <dbReference type="EMBL" id="CAK0876153.1"/>
    </source>
</evidence>
<evidence type="ECO:0000313" key="3">
    <source>
        <dbReference type="Proteomes" id="UP001189429"/>
    </source>
</evidence>
<organism evidence="2 3">
    <name type="scientific">Prorocentrum cordatum</name>
    <dbReference type="NCBI Taxonomy" id="2364126"/>
    <lineage>
        <taxon>Eukaryota</taxon>
        <taxon>Sar</taxon>
        <taxon>Alveolata</taxon>
        <taxon>Dinophyceae</taxon>
        <taxon>Prorocentrales</taxon>
        <taxon>Prorocentraceae</taxon>
        <taxon>Prorocentrum</taxon>
    </lineage>
</organism>
<gene>
    <name evidence="2" type="ORF">PCOR1329_LOCUS60622</name>
</gene>
<evidence type="ECO:0000256" key="1">
    <source>
        <dbReference type="SAM" id="Phobius"/>
    </source>
</evidence>
<keyword evidence="3" id="KW-1185">Reference proteome</keyword>
<dbReference type="Gene3D" id="1.10.287.70">
    <property type="match status" value="1"/>
</dbReference>
<feature type="transmembrane region" description="Helical" evidence="1">
    <location>
        <begin position="6"/>
        <end position="32"/>
    </location>
</feature>
<proteinExistence type="predicted"/>
<name>A0ABN9VRR0_9DINO</name>
<accession>A0ABN9VRR0</accession>
<dbReference type="SUPFAM" id="SSF47473">
    <property type="entry name" value="EF-hand"/>
    <property type="match status" value="1"/>
</dbReference>
<dbReference type="Gene3D" id="1.10.238.10">
    <property type="entry name" value="EF-hand"/>
    <property type="match status" value="1"/>
</dbReference>
<protein>
    <recommendedName>
        <fullName evidence="4">Calmodulin</fullName>
    </recommendedName>
</protein>
<comment type="caution">
    <text evidence="2">The sequence shown here is derived from an EMBL/GenBank/DDBJ whole genome shotgun (WGS) entry which is preliminary data.</text>
</comment>
<keyword evidence="1" id="KW-1133">Transmembrane helix</keyword>
<evidence type="ECO:0008006" key="4">
    <source>
        <dbReference type="Google" id="ProtNLM"/>
    </source>
</evidence>
<sequence>MIAESAWWALYVIAFVIVTNVMLMNVVTGVICEQVMELARKKIPDHQKTLDQLDLWKLKVWELFCEYDADGSSALDTGECVSLLRSVRMREVLLEMGVGLPLEREHIICVLDEGGKGTLSFHDLFSGILRQQGTKSDILSQSLQYGLARHDQQKSASIDGIELAVAESMHGSARRAACRLRERAGAASAGARGALPAAPAGAALGSQWRRSVLACP</sequence>
<keyword evidence="1" id="KW-0812">Transmembrane</keyword>
<dbReference type="InterPro" id="IPR011992">
    <property type="entry name" value="EF-hand-dom_pair"/>
</dbReference>
<dbReference type="EMBL" id="CAUYUJ010017600">
    <property type="protein sequence ID" value="CAK0876153.1"/>
    <property type="molecule type" value="Genomic_DNA"/>
</dbReference>
<dbReference type="Proteomes" id="UP001189429">
    <property type="component" value="Unassembled WGS sequence"/>
</dbReference>
<keyword evidence="1" id="KW-0472">Membrane</keyword>